<accession>A0A2T7NIL4</accession>
<comment type="caution">
    <text evidence="1">The sequence shown here is derived from an EMBL/GenBank/DDBJ whole genome shotgun (WGS) entry which is preliminary data.</text>
</comment>
<reference evidence="1 2" key="1">
    <citation type="submission" date="2018-04" db="EMBL/GenBank/DDBJ databases">
        <title>The genome of golden apple snail Pomacea canaliculata provides insight into stress tolerance and invasive adaptation.</title>
        <authorList>
            <person name="Liu C."/>
            <person name="Liu B."/>
            <person name="Ren Y."/>
            <person name="Zhang Y."/>
            <person name="Wang H."/>
            <person name="Li S."/>
            <person name="Jiang F."/>
            <person name="Yin L."/>
            <person name="Zhang G."/>
            <person name="Qian W."/>
            <person name="Fan W."/>
        </authorList>
    </citation>
    <scope>NUCLEOTIDE SEQUENCE [LARGE SCALE GENOMIC DNA]</scope>
    <source>
        <strain evidence="1">SZHN2017</strain>
        <tissue evidence="1">Muscle</tissue>
    </source>
</reference>
<sequence>MQESGVNRPQPSFCHGDCSRRLQPTTSRLHLVDDLQTCYPGQVDCRASCVPTARKDILMIHPLAGEAHPTCPVAPEFQAGHSRGPRDIIEEERSSIPQRSERLSWDKLPNIVQNIIIFIQWSCSPRGERVSDFGKQLVPFSARQRAPRPGCGEGGLVVKLRDQCFYSVTGGVGGCCWVLWVSRVCSFGAVSYDICKQTRNFSLSSTIM</sequence>
<dbReference type="EMBL" id="PZQS01000012">
    <property type="protein sequence ID" value="PVD21017.1"/>
    <property type="molecule type" value="Genomic_DNA"/>
</dbReference>
<protein>
    <submittedName>
        <fullName evidence="1">Uncharacterized protein</fullName>
    </submittedName>
</protein>
<gene>
    <name evidence="1" type="ORF">C0Q70_19183</name>
</gene>
<keyword evidence="2" id="KW-1185">Reference proteome</keyword>
<dbReference type="AlphaFoldDB" id="A0A2T7NIL4"/>
<organism evidence="1 2">
    <name type="scientific">Pomacea canaliculata</name>
    <name type="common">Golden apple snail</name>
    <dbReference type="NCBI Taxonomy" id="400727"/>
    <lineage>
        <taxon>Eukaryota</taxon>
        <taxon>Metazoa</taxon>
        <taxon>Spiralia</taxon>
        <taxon>Lophotrochozoa</taxon>
        <taxon>Mollusca</taxon>
        <taxon>Gastropoda</taxon>
        <taxon>Caenogastropoda</taxon>
        <taxon>Architaenioglossa</taxon>
        <taxon>Ampullarioidea</taxon>
        <taxon>Ampullariidae</taxon>
        <taxon>Pomacea</taxon>
    </lineage>
</organism>
<proteinExistence type="predicted"/>
<dbReference type="Proteomes" id="UP000245119">
    <property type="component" value="Linkage Group LG12"/>
</dbReference>
<name>A0A2T7NIL4_POMCA</name>
<evidence type="ECO:0000313" key="1">
    <source>
        <dbReference type="EMBL" id="PVD21017.1"/>
    </source>
</evidence>
<evidence type="ECO:0000313" key="2">
    <source>
        <dbReference type="Proteomes" id="UP000245119"/>
    </source>
</evidence>